<reference evidence="6 7" key="2">
    <citation type="journal article" date="2015" name="Stand. Genomic Sci.">
        <title>Draft genome sequence of Cellulomonas carbonis T26(T) and comparative analysis of six Cellulomonas genomes.</title>
        <authorList>
            <person name="Zhuang W."/>
            <person name="Zhang S."/>
            <person name="Xia X."/>
            <person name="Wang G."/>
        </authorList>
    </citation>
    <scope>NUCLEOTIDE SEQUENCE [LARGE SCALE GENOMIC DNA]</scope>
    <source>
        <strain evidence="6 7">T26</strain>
    </source>
</reference>
<dbReference type="AlphaFoldDB" id="A0A0A0BW70"/>
<keyword evidence="1" id="KW-0805">Transcription regulation</keyword>
<keyword evidence="2 4" id="KW-0238">DNA-binding</keyword>
<evidence type="ECO:0000256" key="3">
    <source>
        <dbReference type="ARBA" id="ARBA00023163"/>
    </source>
</evidence>
<evidence type="ECO:0000259" key="5">
    <source>
        <dbReference type="PROSITE" id="PS50977"/>
    </source>
</evidence>
<dbReference type="PROSITE" id="PS50977">
    <property type="entry name" value="HTH_TETR_2"/>
    <property type="match status" value="1"/>
</dbReference>
<feature type="DNA-binding region" description="H-T-H motif" evidence="4">
    <location>
        <begin position="26"/>
        <end position="45"/>
    </location>
</feature>
<evidence type="ECO:0000313" key="6">
    <source>
        <dbReference type="EMBL" id="KGM12200.1"/>
    </source>
</evidence>
<evidence type="ECO:0000256" key="2">
    <source>
        <dbReference type="ARBA" id="ARBA00023125"/>
    </source>
</evidence>
<gene>
    <name evidence="6" type="ORF">N868_00820</name>
</gene>
<dbReference type="Proteomes" id="UP000029839">
    <property type="component" value="Unassembled WGS sequence"/>
</dbReference>
<evidence type="ECO:0000256" key="4">
    <source>
        <dbReference type="PROSITE-ProRule" id="PRU00335"/>
    </source>
</evidence>
<organism evidence="6 7">
    <name type="scientific">Cellulomonas carbonis T26</name>
    <dbReference type="NCBI Taxonomy" id="947969"/>
    <lineage>
        <taxon>Bacteria</taxon>
        <taxon>Bacillati</taxon>
        <taxon>Actinomycetota</taxon>
        <taxon>Actinomycetes</taxon>
        <taxon>Micrococcales</taxon>
        <taxon>Cellulomonadaceae</taxon>
        <taxon>Cellulomonas</taxon>
    </lineage>
</organism>
<keyword evidence="7" id="KW-1185">Reference proteome</keyword>
<comment type="caution">
    <text evidence="6">The sequence shown here is derived from an EMBL/GenBank/DDBJ whole genome shotgun (WGS) entry which is preliminary data.</text>
</comment>
<evidence type="ECO:0000313" key="7">
    <source>
        <dbReference type="Proteomes" id="UP000029839"/>
    </source>
</evidence>
<dbReference type="Gene3D" id="1.10.357.10">
    <property type="entry name" value="Tetracycline Repressor, domain 2"/>
    <property type="match status" value="1"/>
</dbReference>
<dbReference type="InterPro" id="IPR050109">
    <property type="entry name" value="HTH-type_TetR-like_transc_reg"/>
</dbReference>
<evidence type="ECO:0000256" key="1">
    <source>
        <dbReference type="ARBA" id="ARBA00023015"/>
    </source>
</evidence>
<name>A0A0A0BW70_9CELL</name>
<keyword evidence="3" id="KW-0804">Transcription</keyword>
<reference evidence="6 7" key="1">
    <citation type="submission" date="2013-08" db="EMBL/GenBank/DDBJ databases">
        <title>Genome sequencing of Cellulomonas carbonis T26.</title>
        <authorList>
            <person name="Chen F."/>
            <person name="Li Y."/>
            <person name="Wang G."/>
        </authorList>
    </citation>
    <scope>NUCLEOTIDE SEQUENCE [LARGE SCALE GENOMIC DNA]</scope>
    <source>
        <strain evidence="6 7">T26</strain>
    </source>
</reference>
<dbReference type="GO" id="GO:0003700">
    <property type="term" value="F:DNA-binding transcription factor activity"/>
    <property type="evidence" value="ECO:0007669"/>
    <property type="project" value="TreeGrafter"/>
</dbReference>
<dbReference type="EMBL" id="AXCY01000007">
    <property type="protein sequence ID" value="KGM12200.1"/>
    <property type="molecule type" value="Genomic_DNA"/>
</dbReference>
<proteinExistence type="predicted"/>
<dbReference type="InterPro" id="IPR001647">
    <property type="entry name" value="HTH_TetR"/>
</dbReference>
<protein>
    <recommendedName>
        <fullName evidence="5">HTH tetR-type domain-containing protein</fullName>
    </recommendedName>
</protein>
<sequence>MSPDDRRDAVLAATVPLLLDRGLAVTTRELAEAACVAEGTLFRVFPDKASLVRAAIERALDPAPLVAALGGVPRAQGASDPSTLVRVVVGILLDRAREVSGLVSLVHAMDPGAPHPHPRPAGRDHVEAVVTAVAELLEPVGGRLRREPAVCARLLVGLVLAVVGPLGRGSDLDADDLTELFCAGAVREGESC</sequence>
<feature type="domain" description="HTH tetR-type" evidence="5">
    <location>
        <begin position="4"/>
        <end position="63"/>
    </location>
</feature>
<dbReference type="SUPFAM" id="SSF46689">
    <property type="entry name" value="Homeodomain-like"/>
    <property type="match status" value="1"/>
</dbReference>
<accession>A0A0A0BW70</accession>
<dbReference type="PANTHER" id="PTHR30055:SF234">
    <property type="entry name" value="HTH-TYPE TRANSCRIPTIONAL REGULATOR BETI"/>
    <property type="match status" value="1"/>
</dbReference>
<dbReference type="Pfam" id="PF00440">
    <property type="entry name" value="TetR_N"/>
    <property type="match status" value="1"/>
</dbReference>
<dbReference type="PANTHER" id="PTHR30055">
    <property type="entry name" value="HTH-TYPE TRANSCRIPTIONAL REGULATOR RUTR"/>
    <property type="match status" value="1"/>
</dbReference>
<dbReference type="GO" id="GO:0000976">
    <property type="term" value="F:transcription cis-regulatory region binding"/>
    <property type="evidence" value="ECO:0007669"/>
    <property type="project" value="TreeGrafter"/>
</dbReference>
<dbReference type="InterPro" id="IPR009057">
    <property type="entry name" value="Homeodomain-like_sf"/>
</dbReference>